<dbReference type="Proteomes" id="UP000824998">
    <property type="component" value="Unassembled WGS sequence"/>
</dbReference>
<proteinExistence type="predicted"/>
<dbReference type="PANTHER" id="PTHR46411:SF3">
    <property type="entry name" value="AAA+ ATPASE DOMAIN-CONTAINING PROTEIN"/>
    <property type="match status" value="1"/>
</dbReference>
<sequence length="151" mass="17110">MGANHCHCNGNAFYLRDGEPVEVRIDSRIMVDVAWFRKMNLNYFKSTVIDIDYWYDISAFLSPFEYESSVETSSEASGTFSTDDASIVTSFDIKDSVAGQDEMVDECLLLYCPTVPGFSFKDKLWVEFVVADIEEINWSSTAFDCLALPDE</sequence>
<accession>A0A9P8C157</accession>
<comment type="caution">
    <text evidence="1">The sequence shown here is derived from an EMBL/GenBank/DDBJ whole genome shotgun (WGS) entry which is preliminary data.</text>
</comment>
<name>A0A9P8C157_9HELO</name>
<gene>
    <name evidence="1" type="ORF">BJ875DRAFT_546439</name>
</gene>
<dbReference type="EMBL" id="MU251700">
    <property type="protein sequence ID" value="KAG9230113.1"/>
    <property type="molecule type" value="Genomic_DNA"/>
</dbReference>
<evidence type="ECO:0000313" key="1">
    <source>
        <dbReference type="EMBL" id="KAG9230113.1"/>
    </source>
</evidence>
<reference evidence="1" key="1">
    <citation type="journal article" date="2021" name="IMA Fungus">
        <title>Genomic characterization of three marine fungi, including Emericellopsis atlantica sp. nov. with signatures of a generalist lifestyle and marine biomass degradation.</title>
        <authorList>
            <person name="Hagestad O.C."/>
            <person name="Hou L."/>
            <person name="Andersen J.H."/>
            <person name="Hansen E.H."/>
            <person name="Altermark B."/>
            <person name="Li C."/>
            <person name="Kuhnert E."/>
            <person name="Cox R.J."/>
            <person name="Crous P.W."/>
            <person name="Spatafora J.W."/>
            <person name="Lail K."/>
            <person name="Amirebrahimi M."/>
            <person name="Lipzen A."/>
            <person name="Pangilinan J."/>
            <person name="Andreopoulos W."/>
            <person name="Hayes R.D."/>
            <person name="Ng V."/>
            <person name="Grigoriev I.V."/>
            <person name="Jackson S.A."/>
            <person name="Sutton T.D.S."/>
            <person name="Dobson A.D.W."/>
            <person name="Rama T."/>
        </authorList>
    </citation>
    <scope>NUCLEOTIDE SEQUENCE</scope>
    <source>
        <strain evidence="1">TRa018bII</strain>
    </source>
</reference>
<organism evidence="1 2">
    <name type="scientific">Amylocarpus encephaloides</name>
    <dbReference type="NCBI Taxonomy" id="45428"/>
    <lineage>
        <taxon>Eukaryota</taxon>
        <taxon>Fungi</taxon>
        <taxon>Dikarya</taxon>
        <taxon>Ascomycota</taxon>
        <taxon>Pezizomycotina</taxon>
        <taxon>Leotiomycetes</taxon>
        <taxon>Helotiales</taxon>
        <taxon>Helotiales incertae sedis</taxon>
        <taxon>Amylocarpus</taxon>
    </lineage>
</organism>
<dbReference type="PANTHER" id="PTHR46411">
    <property type="entry name" value="FAMILY ATPASE, PUTATIVE-RELATED"/>
    <property type="match status" value="1"/>
</dbReference>
<keyword evidence="2" id="KW-1185">Reference proteome</keyword>
<evidence type="ECO:0000313" key="2">
    <source>
        <dbReference type="Proteomes" id="UP000824998"/>
    </source>
</evidence>
<protein>
    <submittedName>
        <fullName evidence="1">Uncharacterized protein</fullName>
    </submittedName>
</protein>
<dbReference type="OrthoDB" id="10042665at2759"/>
<dbReference type="AlphaFoldDB" id="A0A9P8C157"/>